<dbReference type="GO" id="GO:0008380">
    <property type="term" value="P:RNA splicing"/>
    <property type="evidence" value="ECO:0007669"/>
    <property type="project" value="TreeGrafter"/>
</dbReference>
<evidence type="ECO:0000313" key="4">
    <source>
        <dbReference type="Proteomes" id="UP000288216"/>
    </source>
</evidence>
<dbReference type="STRING" id="75743.A0A401QDS0"/>
<organism evidence="3 4">
    <name type="scientific">Scyliorhinus torazame</name>
    <name type="common">Cloudy catshark</name>
    <name type="synonym">Catulus torazame</name>
    <dbReference type="NCBI Taxonomy" id="75743"/>
    <lineage>
        <taxon>Eukaryota</taxon>
        <taxon>Metazoa</taxon>
        <taxon>Chordata</taxon>
        <taxon>Craniata</taxon>
        <taxon>Vertebrata</taxon>
        <taxon>Chondrichthyes</taxon>
        <taxon>Elasmobranchii</taxon>
        <taxon>Galeomorphii</taxon>
        <taxon>Galeoidea</taxon>
        <taxon>Carcharhiniformes</taxon>
        <taxon>Scyliorhinidae</taxon>
        <taxon>Scyliorhinus</taxon>
    </lineage>
</organism>
<dbReference type="SUPFAM" id="SSF68906">
    <property type="entry name" value="SAP domain"/>
    <property type="match status" value="1"/>
</dbReference>
<name>A0A401QDS0_SCYTO</name>
<dbReference type="Pfam" id="PF02037">
    <property type="entry name" value="SAP"/>
    <property type="match status" value="1"/>
</dbReference>
<protein>
    <recommendedName>
        <fullName evidence="2">SAP domain-containing protein</fullName>
    </recommendedName>
</protein>
<evidence type="ECO:0000259" key="2">
    <source>
        <dbReference type="PROSITE" id="PS50800"/>
    </source>
</evidence>
<evidence type="ECO:0000256" key="1">
    <source>
        <dbReference type="SAM" id="MobiDB-lite"/>
    </source>
</evidence>
<keyword evidence="4" id="KW-1185">Reference proteome</keyword>
<dbReference type="PANTHER" id="PTHR46589">
    <property type="entry name" value="APOPTOTIC CHROMATIN CONDENSATION INDUCER IN THE NUCLEUS"/>
    <property type="match status" value="1"/>
</dbReference>
<sequence length="101" mass="10401">MAGTCRRASGKGRAMTFTEPPAPAPETAEDSPERAEAAAPPRPSAAGGRGGGGDNMADLEDVTLDGKELQKLRVTDLKAALEERGLAKSGSKNALIKRLKG</sequence>
<dbReference type="InterPro" id="IPR003034">
    <property type="entry name" value="SAP_dom"/>
</dbReference>
<dbReference type="AlphaFoldDB" id="A0A401QDS0"/>
<dbReference type="GO" id="GO:0061574">
    <property type="term" value="C:ASAP complex"/>
    <property type="evidence" value="ECO:0007669"/>
    <property type="project" value="TreeGrafter"/>
</dbReference>
<dbReference type="OrthoDB" id="5348404at2759"/>
<accession>A0A401QDS0</accession>
<feature type="non-terminal residue" evidence="3">
    <location>
        <position position="101"/>
    </location>
</feature>
<reference evidence="3 4" key="1">
    <citation type="journal article" date="2018" name="Nat. Ecol. Evol.">
        <title>Shark genomes provide insights into elasmobranch evolution and the origin of vertebrates.</title>
        <authorList>
            <person name="Hara Y"/>
            <person name="Yamaguchi K"/>
            <person name="Onimaru K"/>
            <person name="Kadota M"/>
            <person name="Koyanagi M"/>
            <person name="Keeley SD"/>
            <person name="Tatsumi K"/>
            <person name="Tanaka K"/>
            <person name="Motone F"/>
            <person name="Kageyama Y"/>
            <person name="Nozu R"/>
            <person name="Adachi N"/>
            <person name="Nishimura O"/>
            <person name="Nakagawa R"/>
            <person name="Tanegashima C"/>
            <person name="Kiyatake I"/>
            <person name="Matsumoto R"/>
            <person name="Murakumo K"/>
            <person name="Nishida K"/>
            <person name="Terakita A"/>
            <person name="Kuratani S"/>
            <person name="Sato K"/>
            <person name="Hyodo S Kuraku.S."/>
        </authorList>
    </citation>
    <scope>NUCLEOTIDE SEQUENCE [LARGE SCALE GENOMIC DNA]</scope>
</reference>
<dbReference type="PANTHER" id="PTHR46589:SF1">
    <property type="entry name" value="APOPTOTIC CHROMATIN CONDENSATION INDUCER IN THE NUCLEUS"/>
    <property type="match status" value="1"/>
</dbReference>
<evidence type="ECO:0000313" key="3">
    <source>
        <dbReference type="EMBL" id="GCB83492.1"/>
    </source>
</evidence>
<dbReference type="GO" id="GO:0071011">
    <property type="term" value="C:precatalytic spliceosome"/>
    <property type="evidence" value="ECO:0007669"/>
    <property type="project" value="TreeGrafter"/>
</dbReference>
<dbReference type="Gene3D" id="1.10.720.30">
    <property type="entry name" value="SAP domain"/>
    <property type="match status" value="1"/>
</dbReference>
<proteinExistence type="predicted"/>
<dbReference type="PROSITE" id="PS50800">
    <property type="entry name" value="SAP"/>
    <property type="match status" value="1"/>
</dbReference>
<dbReference type="InterPro" id="IPR052793">
    <property type="entry name" value="EJC-associated_protein"/>
</dbReference>
<dbReference type="InterPro" id="IPR036361">
    <property type="entry name" value="SAP_dom_sf"/>
</dbReference>
<feature type="domain" description="SAP" evidence="2">
    <location>
        <begin position="69"/>
        <end position="101"/>
    </location>
</feature>
<gene>
    <name evidence="3" type="ORF">scyTo_0024134</name>
</gene>
<dbReference type="Proteomes" id="UP000288216">
    <property type="component" value="Unassembled WGS sequence"/>
</dbReference>
<dbReference type="GO" id="GO:0003723">
    <property type="term" value="F:RNA binding"/>
    <property type="evidence" value="ECO:0007669"/>
    <property type="project" value="TreeGrafter"/>
</dbReference>
<dbReference type="SMART" id="SM00513">
    <property type="entry name" value="SAP"/>
    <property type="match status" value="1"/>
</dbReference>
<dbReference type="EMBL" id="BFAA01039937">
    <property type="protein sequence ID" value="GCB83492.1"/>
    <property type="molecule type" value="Genomic_DNA"/>
</dbReference>
<comment type="caution">
    <text evidence="3">The sequence shown here is derived from an EMBL/GenBank/DDBJ whole genome shotgun (WGS) entry which is preliminary data.</text>
</comment>
<feature type="region of interest" description="Disordered" evidence="1">
    <location>
        <begin position="1"/>
        <end position="61"/>
    </location>
</feature>